<protein>
    <recommendedName>
        <fullName evidence="4">Carboxylic ester hydrolase</fullName>
        <ecNumber evidence="4">3.1.1.-</ecNumber>
    </recommendedName>
</protein>
<dbReference type="GO" id="GO:0016787">
    <property type="term" value="F:hydrolase activity"/>
    <property type="evidence" value="ECO:0007669"/>
    <property type="project" value="UniProtKB-KW"/>
</dbReference>
<evidence type="ECO:0000259" key="6">
    <source>
        <dbReference type="Pfam" id="PF00135"/>
    </source>
</evidence>
<comment type="similarity">
    <text evidence="1 4">Belongs to the type-B carboxylesterase/lipase family.</text>
</comment>
<dbReference type="InterPro" id="IPR019826">
    <property type="entry name" value="Carboxylesterase_B_AS"/>
</dbReference>
<organism evidence="7 8">
    <name type="scientific">Sanguibacter inulinus</name>
    <dbReference type="NCBI Taxonomy" id="60922"/>
    <lineage>
        <taxon>Bacteria</taxon>
        <taxon>Bacillati</taxon>
        <taxon>Actinomycetota</taxon>
        <taxon>Actinomycetes</taxon>
        <taxon>Micrococcales</taxon>
        <taxon>Sanguibacteraceae</taxon>
        <taxon>Sanguibacter</taxon>
    </lineage>
</organism>
<dbReference type="PROSITE" id="PS00941">
    <property type="entry name" value="CARBOXYLESTERASE_B_2"/>
    <property type="match status" value="1"/>
</dbReference>
<dbReference type="Pfam" id="PF00135">
    <property type="entry name" value="COesterase"/>
    <property type="match status" value="1"/>
</dbReference>
<keyword evidence="3 4" id="KW-0378">Hydrolase</keyword>
<accession>A0A853EUA2</accession>
<dbReference type="RefSeq" id="WP_179913651.1">
    <property type="nucleotide sequence ID" value="NZ_JACBYE010000028.1"/>
</dbReference>
<proteinExistence type="inferred from homology"/>
<evidence type="ECO:0000256" key="2">
    <source>
        <dbReference type="ARBA" id="ARBA00010515"/>
    </source>
</evidence>
<dbReference type="InterPro" id="IPR029058">
    <property type="entry name" value="AB_hydrolase_fold"/>
</dbReference>
<dbReference type="AlphaFoldDB" id="A0A853EUA2"/>
<dbReference type="PROSITE" id="PS00122">
    <property type="entry name" value="CARBOXYLESTERASE_B_1"/>
    <property type="match status" value="1"/>
</dbReference>
<reference evidence="7 8" key="1">
    <citation type="submission" date="2020-07" db="EMBL/GenBank/DDBJ databases">
        <title>MOT database genomes.</title>
        <authorList>
            <person name="Joseph S."/>
            <person name="Aduse-Opoku J."/>
            <person name="Hashim A."/>
            <person name="Wade W."/>
            <person name="Curtis M."/>
        </authorList>
    </citation>
    <scope>NUCLEOTIDE SEQUENCE [LARGE SCALE GENOMIC DNA]</scope>
    <source>
        <strain evidence="7 8">DSM 100099</strain>
    </source>
</reference>
<evidence type="ECO:0000256" key="3">
    <source>
        <dbReference type="ARBA" id="ARBA00022801"/>
    </source>
</evidence>
<evidence type="ECO:0000313" key="7">
    <source>
        <dbReference type="EMBL" id="NYS94185.1"/>
    </source>
</evidence>
<dbReference type="Gene3D" id="3.40.50.1820">
    <property type="entry name" value="alpha/beta hydrolase"/>
    <property type="match status" value="1"/>
</dbReference>
<comment type="caution">
    <text evidence="7">The sequence shown here is derived from an EMBL/GenBank/DDBJ whole genome shotgun (WGS) entry which is preliminary data.</text>
</comment>
<feature type="domain" description="Carboxylesterase type B" evidence="6">
    <location>
        <begin position="6"/>
        <end position="461"/>
    </location>
</feature>
<dbReference type="Proteomes" id="UP000561011">
    <property type="component" value="Unassembled WGS sequence"/>
</dbReference>
<dbReference type="InterPro" id="IPR002168">
    <property type="entry name" value="Lipase_GDXG_HIS_AS"/>
</dbReference>
<dbReference type="InterPro" id="IPR019819">
    <property type="entry name" value="Carboxylesterase_B_CS"/>
</dbReference>
<evidence type="ECO:0000313" key="8">
    <source>
        <dbReference type="Proteomes" id="UP000561011"/>
    </source>
</evidence>
<dbReference type="InterPro" id="IPR050309">
    <property type="entry name" value="Type-B_Carboxylest/Lipase"/>
</dbReference>
<keyword evidence="8" id="KW-1185">Reference proteome</keyword>
<comment type="similarity">
    <text evidence="2">Belongs to the 'GDXG' lipolytic enzyme family.</text>
</comment>
<name>A0A853EUA2_9MICO</name>
<feature type="region of interest" description="Disordered" evidence="5">
    <location>
        <begin position="1"/>
        <end position="21"/>
    </location>
</feature>
<dbReference type="PROSITE" id="PS01173">
    <property type="entry name" value="LIPASE_GDXG_HIS"/>
    <property type="match status" value="1"/>
</dbReference>
<gene>
    <name evidence="7" type="ORF">HZZ10_11735</name>
</gene>
<sequence>MSTPVSTQVDTAQGTVRGTTTPTGLRAFRAIPYAAPPVGNLRFRAPQPPAPWTGVRNAMHHGPVAPQRVSQAFSAAGPDTDQSEDCLTLNVLAPAEPSDTLRPVIVWFHGGAFSQGSASAPAYAGDSLVERGDVLVVTVTYRLGALGFLDFSQFSTPTRTFESNLGLRDQIAALEWVQQNIAAFGGDPDAVTIAGQSAGATSVTTLMCIPSAAGLFHRAIAQSPALGAAYGPERAAGWARDFITWLKTTESLAVDALLSAPPEELVSAGARLVALSHREAPGALCMSPVVDGDLIPEHPSDVFASGRAAAVPLLVGSTKHEGAAFGAHGSLLPTSSESINLMFEITDPGAQLKVLSAYPGYPSHRARAQLVGDATFWVPAVQAAQHHSRTAPTFVYRYDFTTPILNLQGQGASHGTDMLAVLGSLDSSRARSATLLGGAEELAALSGRMQDHWLAFARSGDAGWPAYDDDDRPTKIFAAHDRVISDPGRERRRAWEGVALYR</sequence>
<dbReference type="InterPro" id="IPR002018">
    <property type="entry name" value="CarbesteraseB"/>
</dbReference>
<evidence type="ECO:0000256" key="4">
    <source>
        <dbReference type="RuleBase" id="RU361235"/>
    </source>
</evidence>
<evidence type="ECO:0000256" key="5">
    <source>
        <dbReference type="SAM" id="MobiDB-lite"/>
    </source>
</evidence>
<evidence type="ECO:0000256" key="1">
    <source>
        <dbReference type="ARBA" id="ARBA00005964"/>
    </source>
</evidence>
<dbReference type="EMBL" id="JACBYE010000028">
    <property type="protein sequence ID" value="NYS94185.1"/>
    <property type="molecule type" value="Genomic_DNA"/>
</dbReference>
<dbReference type="SUPFAM" id="SSF53474">
    <property type="entry name" value="alpha/beta-Hydrolases"/>
    <property type="match status" value="1"/>
</dbReference>
<dbReference type="EC" id="3.1.1.-" evidence="4"/>
<dbReference type="PANTHER" id="PTHR11559">
    <property type="entry name" value="CARBOXYLESTERASE"/>
    <property type="match status" value="1"/>
</dbReference>